<proteinExistence type="predicted"/>
<dbReference type="EMBL" id="CP028858">
    <property type="protein sequence ID" value="AWB27760.1"/>
    <property type="molecule type" value="Genomic_DNA"/>
</dbReference>
<dbReference type="KEGG" id="harc:HARCEL1_08575"/>
<organism evidence="2 3">
    <name type="scientific">Halococcoides cellulosivorans</name>
    <dbReference type="NCBI Taxonomy" id="1679096"/>
    <lineage>
        <taxon>Archaea</taxon>
        <taxon>Methanobacteriati</taxon>
        <taxon>Methanobacteriota</taxon>
        <taxon>Stenosarchaea group</taxon>
        <taxon>Halobacteria</taxon>
        <taxon>Halobacteriales</taxon>
        <taxon>Haloarculaceae</taxon>
        <taxon>Halococcoides</taxon>
    </lineage>
</organism>
<sequence>MSDLDPMSIGESDAPPIDEKPYKLLFEANLCIGAGKCAAVSETWSLDFDTGIAVPETYFVDESSVAENVDAAEACPAKGGAGVIHVIDRRTGEEIAPDPEGTGEPSLEWSRE</sequence>
<dbReference type="GeneID" id="36512556"/>
<dbReference type="RefSeq" id="WP_108382412.1">
    <property type="nucleotide sequence ID" value="NZ_CP028858.1"/>
</dbReference>
<keyword evidence="3" id="KW-1185">Reference proteome</keyword>
<reference evidence="2 3" key="1">
    <citation type="submission" date="2018-04" db="EMBL/GenBank/DDBJ databases">
        <title>Halococcoides cellulosivorans gen. nov., sp. nov., an extremely halophilic cellulose-utilizing haloarchaeon from hypersaline lakes.</title>
        <authorList>
            <person name="Sorokin D.Y."/>
            <person name="Toshchakov S.V."/>
            <person name="Samarov N.I."/>
            <person name="Korzhenkov A."/>
            <person name="Kublanov I.V."/>
        </authorList>
    </citation>
    <scope>NUCLEOTIDE SEQUENCE [LARGE SCALE GENOMIC DNA]</scope>
    <source>
        <strain evidence="2 3">HArcel1</strain>
    </source>
</reference>
<evidence type="ECO:0000256" key="1">
    <source>
        <dbReference type="SAM" id="MobiDB-lite"/>
    </source>
</evidence>
<accession>A0A2R4X1T3</accession>
<evidence type="ECO:0000313" key="3">
    <source>
        <dbReference type="Proteomes" id="UP000244727"/>
    </source>
</evidence>
<dbReference type="AlphaFoldDB" id="A0A2R4X1T3"/>
<protein>
    <submittedName>
        <fullName evidence="2">Ferredoxin</fullName>
    </submittedName>
</protein>
<gene>
    <name evidence="2" type="ORF">HARCEL1_08575</name>
</gene>
<feature type="region of interest" description="Disordered" evidence="1">
    <location>
        <begin position="89"/>
        <end position="112"/>
    </location>
</feature>
<name>A0A2R4X1T3_9EURY</name>
<dbReference type="Gene3D" id="3.30.70.20">
    <property type="match status" value="1"/>
</dbReference>
<evidence type="ECO:0000313" key="2">
    <source>
        <dbReference type="EMBL" id="AWB27760.1"/>
    </source>
</evidence>
<dbReference type="Proteomes" id="UP000244727">
    <property type="component" value="Chromosome"/>
</dbReference>